<dbReference type="InterPro" id="IPR029000">
    <property type="entry name" value="Cyclophilin-like_dom_sf"/>
</dbReference>
<dbReference type="InterPro" id="IPR003833">
    <property type="entry name" value="CT_C_D"/>
</dbReference>
<keyword evidence="2 5" id="KW-0378">Hydrolase</keyword>
<proteinExistence type="predicted"/>
<feature type="domain" description="Carboxyltransferase" evidence="4">
    <location>
        <begin position="5"/>
        <end position="205"/>
    </location>
</feature>
<evidence type="ECO:0000259" key="4">
    <source>
        <dbReference type="SMART" id="SM00796"/>
    </source>
</evidence>
<dbReference type="RefSeq" id="WP_128270652.1">
    <property type="nucleotide sequence ID" value="NZ_SAUW01000023.1"/>
</dbReference>
<organism evidence="5 6">
    <name type="scientific">Paenirhodobacter populi</name>
    <dbReference type="NCBI Taxonomy" id="2306993"/>
    <lineage>
        <taxon>Bacteria</taxon>
        <taxon>Pseudomonadati</taxon>
        <taxon>Pseudomonadota</taxon>
        <taxon>Alphaproteobacteria</taxon>
        <taxon>Rhodobacterales</taxon>
        <taxon>Rhodobacter group</taxon>
        <taxon>Paenirhodobacter</taxon>
    </lineage>
</organism>
<sequence length="252" mass="26974">MAPTPSILPAGDSAFLFQIGEEISTPVNERIVALADALETDAIPGLREVVPTYRSLLVCYDPERVRGAALARQVREVYDRLGPVRAAARRLTVPCLYGGEVGQDLAELAKMKGLTTDEVIALHSGAEYRVYMIGFAPGFAYLGGLPERLHTPRLTKPRQHIPAGAIGIGGQQASVNSVAGPSGWRFIGWTPVHAFDPGAKDPFLFRAGDRIRFRPVDPSEAEDLRARQAAGEVIVGIAAPDTAAGPADDRAR</sequence>
<keyword evidence="6" id="KW-1185">Reference proteome</keyword>
<evidence type="ECO:0000313" key="5">
    <source>
        <dbReference type="EMBL" id="RWR07272.1"/>
    </source>
</evidence>
<reference evidence="5 6" key="1">
    <citation type="submission" date="2019-01" db="EMBL/GenBank/DDBJ databases">
        <title>Sinorhodobacter populi sp. nov. isolated from the symptomatic bark tissue of Populus euramericana canker.</title>
        <authorList>
            <person name="Xu G."/>
        </authorList>
    </citation>
    <scope>NUCLEOTIDE SEQUENCE [LARGE SCALE GENOMIC DNA]</scope>
    <source>
        <strain evidence="5 6">2D-5</strain>
    </source>
</reference>
<dbReference type="EMBL" id="SAUW01000023">
    <property type="protein sequence ID" value="RWR07272.1"/>
    <property type="molecule type" value="Genomic_DNA"/>
</dbReference>
<dbReference type="Pfam" id="PF02682">
    <property type="entry name" value="CT_C_D"/>
    <property type="match status" value="1"/>
</dbReference>
<accession>A0A443IP25</accession>
<evidence type="ECO:0000256" key="1">
    <source>
        <dbReference type="ARBA" id="ARBA00022741"/>
    </source>
</evidence>
<dbReference type="AlphaFoldDB" id="A0A443IP25"/>
<gene>
    <name evidence="5" type="primary">pxpB</name>
    <name evidence="5" type="ORF">D2T33_17360</name>
</gene>
<evidence type="ECO:0000313" key="6">
    <source>
        <dbReference type="Proteomes" id="UP000285710"/>
    </source>
</evidence>
<dbReference type="Proteomes" id="UP000285710">
    <property type="component" value="Unassembled WGS sequence"/>
</dbReference>
<dbReference type="Gene3D" id="2.40.100.10">
    <property type="entry name" value="Cyclophilin-like"/>
    <property type="match status" value="1"/>
</dbReference>
<dbReference type="SUPFAM" id="SSF160467">
    <property type="entry name" value="PH0987 N-terminal domain-like"/>
    <property type="match status" value="1"/>
</dbReference>
<dbReference type="SUPFAM" id="SSF50891">
    <property type="entry name" value="Cyclophilin-like"/>
    <property type="match status" value="1"/>
</dbReference>
<keyword evidence="3" id="KW-0067">ATP-binding</keyword>
<comment type="caution">
    <text evidence="5">The sequence shown here is derived from an EMBL/GenBank/DDBJ whole genome shotgun (WGS) entry which is preliminary data.</text>
</comment>
<keyword evidence="1" id="KW-0547">Nucleotide-binding</keyword>
<name>A0A443IP25_9RHOB</name>
<dbReference type="SMART" id="SM00796">
    <property type="entry name" value="AHS1"/>
    <property type="match status" value="1"/>
</dbReference>
<evidence type="ECO:0000256" key="3">
    <source>
        <dbReference type="ARBA" id="ARBA00022840"/>
    </source>
</evidence>
<dbReference type="GO" id="GO:0017168">
    <property type="term" value="F:5-oxoprolinase (ATP-hydrolyzing) activity"/>
    <property type="evidence" value="ECO:0007669"/>
    <property type="project" value="UniProtKB-EC"/>
</dbReference>
<dbReference type="NCBIfam" id="TIGR00370">
    <property type="entry name" value="5-oxoprolinase subunit PxpB"/>
    <property type="match status" value="1"/>
</dbReference>
<dbReference type="GO" id="GO:0005524">
    <property type="term" value="F:ATP binding"/>
    <property type="evidence" value="ECO:0007669"/>
    <property type="project" value="UniProtKB-KW"/>
</dbReference>
<protein>
    <submittedName>
        <fullName evidence="5">5-oxoprolinase subunit PxpB</fullName>
        <ecNumber evidence="5">3.5.2.9</ecNumber>
    </submittedName>
</protein>
<dbReference type="PANTHER" id="PTHR34698:SF2">
    <property type="entry name" value="5-OXOPROLINASE SUBUNIT B"/>
    <property type="match status" value="1"/>
</dbReference>
<dbReference type="Gene3D" id="3.30.1360.40">
    <property type="match status" value="1"/>
</dbReference>
<dbReference type="PANTHER" id="PTHR34698">
    <property type="entry name" value="5-OXOPROLINASE SUBUNIT B"/>
    <property type="match status" value="1"/>
</dbReference>
<evidence type="ECO:0000256" key="2">
    <source>
        <dbReference type="ARBA" id="ARBA00022801"/>
    </source>
</evidence>
<reference evidence="5 6" key="2">
    <citation type="submission" date="2019-01" db="EMBL/GenBank/DDBJ databases">
        <authorList>
            <person name="Li Y."/>
        </authorList>
    </citation>
    <scope>NUCLEOTIDE SEQUENCE [LARGE SCALE GENOMIC DNA]</scope>
    <source>
        <strain evidence="5 6">2D-5</strain>
    </source>
</reference>
<dbReference type="EC" id="3.5.2.9" evidence="5"/>
<dbReference type="InterPro" id="IPR010016">
    <property type="entry name" value="PxpB"/>
</dbReference>